<keyword evidence="7" id="KW-0833">Ubl conjugation pathway</keyword>
<evidence type="ECO:0000256" key="2">
    <source>
        <dbReference type="ARBA" id="ARBA00012251"/>
    </source>
</evidence>
<dbReference type="PROSITE" id="PS50103">
    <property type="entry name" value="ZF_C3H1"/>
    <property type="match status" value="3"/>
</dbReference>
<feature type="domain" description="C3H1-type" evidence="12">
    <location>
        <begin position="65"/>
        <end position="92"/>
    </location>
</feature>
<feature type="domain" description="RING-type" evidence="11">
    <location>
        <begin position="852"/>
        <end position="893"/>
    </location>
</feature>
<keyword evidence="6 9" id="KW-0863">Zinc-finger</keyword>
<reference evidence="14" key="1">
    <citation type="submission" date="2023-03" db="EMBL/GenBank/DDBJ databases">
        <title>Massive genome expansion in bonnet fungi (Mycena s.s.) driven by repeated elements and novel gene families across ecological guilds.</title>
        <authorList>
            <consortium name="Lawrence Berkeley National Laboratory"/>
            <person name="Harder C.B."/>
            <person name="Miyauchi S."/>
            <person name="Viragh M."/>
            <person name="Kuo A."/>
            <person name="Thoen E."/>
            <person name="Andreopoulos B."/>
            <person name="Lu D."/>
            <person name="Skrede I."/>
            <person name="Drula E."/>
            <person name="Henrissat B."/>
            <person name="Morin E."/>
            <person name="Kohler A."/>
            <person name="Barry K."/>
            <person name="LaButti K."/>
            <person name="Morin E."/>
            <person name="Salamov A."/>
            <person name="Lipzen A."/>
            <person name="Mereny Z."/>
            <person name="Hegedus B."/>
            <person name="Baldrian P."/>
            <person name="Stursova M."/>
            <person name="Weitz H."/>
            <person name="Taylor A."/>
            <person name="Grigoriev I.V."/>
            <person name="Nagy L.G."/>
            <person name="Martin F."/>
            <person name="Kauserud H."/>
        </authorList>
    </citation>
    <scope>NUCLEOTIDE SEQUENCE</scope>
    <source>
        <strain evidence="14">CBHHK200</strain>
    </source>
</reference>
<evidence type="ECO:0000256" key="5">
    <source>
        <dbReference type="ARBA" id="ARBA00022737"/>
    </source>
</evidence>
<dbReference type="Gene3D" id="3.30.70.330">
    <property type="match status" value="1"/>
</dbReference>
<dbReference type="InterPro" id="IPR036855">
    <property type="entry name" value="Znf_CCCH_sf"/>
</dbReference>
<evidence type="ECO:0000256" key="9">
    <source>
        <dbReference type="PROSITE-ProRule" id="PRU00723"/>
    </source>
</evidence>
<evidence type="ECO:0000256" key="1">
    <source>
        <dbReference type="ARBA" id="ARBA00001798"/>
    </source>
</evidence>
<dbReference type="AlphaFoldDB" id="A0AAD6T500"/>
<dbReference type="PROSITE" id="PS51873">
    <property type="entry name" value="TRIAD"/>
    <property type="match status" value="1"/>
</dbReference>
<dbReference type="GO" id="GO:0016567">
    <property type="term" value="P:protein ubiquitination"/>
    <property type="evidence" value="ECO:0007669"/>
    <property type="project" value="InterPro"/>
</dbReference>
<feature type="compositionally biased region" description="Pro residues" evidence="10">
    <location>
        <begin position="1"/>
        <end position="10"/>
    </location>
</feature>
<dbReference type="SUPFAM" id="SSF57850">
    <property type="entry name" value="RING/U-box"/>
    <property type="match status" value="2"/>
</dbReference>
<dbReference type="InterPro" id="IPR044066">
    <property type="entry name" value="TRIAD_supradom"/>
</dbReference>
<evidence type="ECO:0000256" key="8">
    <source>
        <dbReference type="ARBA" id="ARBA00022833"/>
    </source>
</evidence>
<feature type="domain" description="RING-type" evidence="13">
    <location>
        <begin position="848"/>
        <end position="1058"/>
    </location>
</feature>
<evidence type="ECO:0000256" key="4">
    <source>
        <dbReference type="ARBA" id="ARBA00022723"/>
    </source>
</evidence>
<dbReference type="GO" id="GO:0003676">
    <property type="term" value="F:nucleic acid binding"/>
    <property type="evidence" value="ECO:0007669"/>
    <property type="project" value="InterPro"/>
</dbReference>
<organism evidence="14 15">
    <name type="scientific">Mycena alexandri</name>
    <dbReference type="NCBI Taxonomy" id="1745969"/>
    <lineage>
        <taxon>Eukaryota</taxon>
        <taxon>Fungi</taxon>
        <taxon>Dikarya</taxon>
        <taxon>Basidiomycota</taxon>
        <taxon>Agaricomycotina</taxon>
        <taxon>Agaricomycetes</taxon>
        <taxon>Agaricomycetidae</taxon>
        <taxon>Agaricales</taxon>
        <taxon>Marasmiineae</taxon>
        <taxon>Mycenaceae</taxon>
        <taxon>Mycena</taxon>
    </lineage>
</organism>
<dbReference type="PANTHER" id="PTHR11685">
    <property type="entry name" value="RBR FAMILY RING FINGER AND IBR DOMAIN-CONTAINING"/>
    <property type="match status" value="1"/>
</dbReference>
<dbReference type="InterPro" id="IPR000571">
    <property type="entry name" value="Znf_CCCH"/>
</dbReference>
<evidence type="ECO:0000259" key="12">
    <source>
        <dbReference type="PROSITE" id="PS50103"/>
    </source>
</evidence>
<dbReference type="Gene3D" id="3.30.40.10">
    <property type="entry name" value="Zinc/RING finger domain, C3HC4 (zinc finger)"/>
    <property type="match status" value="1"/>
</dbReference>
<evidence type="ECO:0000259" key="11">
    <source>
        <dbReference type="PROSITE" id="PS50089"/>
    </source>
</evidence>
<name>A0AAD6T500_9AGAR</name>
<dbReference type="InterPro" id="IPR001841">
    <property type="entry name" value="Znf_RING"/>
</dbReference>
<comment type="catalytic activity">
    <reaction evidence="1">
        <text>[E2 ubiquitin-conjugating enzyme]-S-ubiquitinyl-L-cysteine + [acceptor protein]-L-lysine = [E2 ubiquitin-conjugating enzyme]-L-cysteine + [acceptor protein]-N(6)-ubiquitinyl-L-lysine.</text>
        <dbReference type="EC" id="2.3.2.31"/>
    </reaction>
</comment>
<evidence type="ECO:0000259" key="13">
    <source>
        <dbReference type="PROSITE" id="PS51873"/>
    </source>
</evidence>
<accession>A0AAD6T500</accession>
<feature type="region of interest" description="Disordered" evidence="10">
    <location>
        <begin position="1"/>
        <end position="20"/>
    </location>
</feature>
<evidence type="ECO:0000256" key="6">
    <source>
        <dbReference type="ARBA" id="ARBA00022771"/>
    </source>
</evidence>
<feature type="region of interest" description="Disordered" evidence="10">
    <location>
        <begin position="286"/>
        <end position="312"/>
    </location>
</feature>
<dbReference type="Gene3D" id="1.20.120.1750">
    <property type="match status" value="1"/>
</dbReference>
<dbReference type="CDD" id="cd22585">
    <property type="entry name" value="Rcat_RBR_DEAH12-like"/>
    <property type="match status" value="1"/>
</dbReference>
<keyword evidence="4 9" id="KW-0479">Metal-binding</keyword>
<dbReference type="GO" id="GO:0061630">
    <property type="term" value="F:ubiquitin protein ligase activity"/>
    <property type="evidence" value="ECO:0007669"/>
    <property type="project" value="UniProtKB-EC"/>
</dbReference>
<dbReference type="EC" id="2.3.2.31" evidence="2"/>
<evidence type="ECO:0000313" key="14">
    <source>
        <dbReference type="EMBL" id="KAJ7039886.1"/>
    </source>
</evidence>
<keyword evidence="8 9" id="KW-0862">Zinc</keyword>
<dbReference type="PROSITE" id="PS00028">
    <property type="entry name" value="ZINC_FINGER_C2H2_1"/>
    <property type="match status" value="1"/>
</dbReference>
<keyword evidence="15" id="KW-1185">Reference proteome</keyword>
<feature type="region of interest" description="Disordered" evidence="10">
    <location>
        <begin position="208"/>
        <end position="253"/>
    </location>
</feature>
<protein>
    <recommendedName>
        <fullName evidence="2">RBR-type E3 ubiquitin transferase</fullName>
        <ecNumber evidence="2">2.3.2.31</ecNumber>
    </recommendedName>
</protein>
<dbReference type="SMART" id="SM00647">
    <property type="entry name" value="IBR"/>
    <property type="match status" value="2"/>
</dbReference>
<dbReference type="Gene3D" id="3.30.1370.210">
    <property type="match status" value="1"/>
</dbReference>
<dbReference type="InterPro" id="IPR013083">
    <property type="entry name" value="Znf_RING/FYVE/PHD"/>
</dbReference>
<keyword evidence="5" id="KW-0677">Repeat</keyword>
<proteinExistence type="predicted"/>
<evidence type="ECO:0000313" key="15">
    <source>
        <dbReference type="Proteomes" id="UP001218188"/>
    </source>
</evidence>
<dbReference type="EMBL" id="JARJCM010000025">
    <property type="protein sequence ID" value="KAJ7039886.1"/>
    <property type="molecule type" value="Genomic_DNA"/>
</dbReference>
<dbReference type="SMART" id="SM00356">
    <property type="entry name" value="ZnF_C3H1"/>
    <property type="match status" value="3"/>
</dbReference>
<feature type="compositionally biased region" description="Low complexity" evidence="10">
    <location>
        <begin position="210"/>
        <end position="230"/>
    </location>
</feature>
<comment type="caution">
    <text evidence="14">The sequence shown here is derived from an EMBL/GenBank/DDBJ whole genome shotgun (WGS) entry which is preliminary data.</text>
</comment>
<keyword evidence="3" id="KW-0808">Transferase</keyword>
<feature type="domain" description="C3H1-type" evidence="12">
    <location>
        <begin position="312"/>
        <end position="339"/>
    </location>
</feature>
<feature type="zinc finger region" description="C3H1-type" evidence="9">
    <location>
        <begin position="65"/>
        <end position="92"/>
    </location>
</feature>
<feature type="domain" description="C3H1-type" evidence="12">
    <location>
        <begin position="251"/>
        <end position="278"/>
    </location>
</feature>
<dbReference type="SUPFAM" id="SSF54928">
    <property type="entry name" value="RNA-binding domain, RBD"/>
    <property type="match status" value="1"/>
</dbReference>
<feature type="zinc finger region" description="C3H1-type" evidence="9">
    <location>
        <begin position="251"/>
        <end position="278"/>
    </location>
</feature>
<dbReference type="PROSITE" id="PS50089">
    <property type="entry name" value="ZF_RING_2"/>
    <property type="match status" value="1"/>
</dbReference>
<evidence type="ECO:0000256" key="3">
    <source>
        <dbReference type="ARBA" id="ARBA00022679"/>
    </source>
</evidence>
<dbReference type="Pfam" id="PF01485">
    <property type="entry name" value="IBR"/>
    <property type="match status" value="1"/>
</dbReference>
<feature type="zinc finger region" description="C3H1-type" evidence="9">
    <location>
        <begin position="312"/>
        <end position="339"/>
    </location>
</feature>
<dbReference type="InterPro" id="IPR012677">
    <property type="entry name" value="Nucleotide-bd_a/b_plait_sf"/>
</dbReference>
<dbReference type="CDD" id="cd20335">
    <property type="entry name" value="BRcat_RBR"/>
    <property type="match status" value="1"/>
</dbReference>
<dbReference type="InterPro" id="IPR002867">
    <property type="entry name" value="IBR_dom"/>
</dbReference>
<dbReference type="InterPro" id="IPR035979">
    <property type="entry name" value="RBD_domain_sf"/>
</dbReference>
<dbReference type="Proteomes" id="UP001218188">
    <property type="component" value="Unassembled WGS sequence"/>
</dbReference>
<feature type="compositionally biased region" description="Polar residues" evidence="10">
    <location>
        <begin position="231"/>
        <end position="243"/>
    </location>
</feature>
<dbReference type="InterPro" id="IPR013087">
    <property type="entry name" value="Znf_C2H2_type"/>
</dbReference>
<dbReference type="InterPro" id="IPR031127">
    <property type="entry name" value="E3_UB_ligase_RBR"/>
</dbReference>
<dbReference type="GO" id="GO:0008270">
    <property type="term" value="F:zinc ion binding"/>
    <property type="evidence" value="ECO:0007669"/>
    <property type="project" value="UniProtKB-KW"/>
</dbReference>
<evidence type="ECO:0000256" key="7">
    <source>
        <dbReference type="ARBA" id="ARBA00022786"/>
    </source>
</evidence>
<gene>
    <name evidence="14" type="ORF">C8F04DRAFT_1085228</name>
</gene>
<dbReference type="Pfam" id="PF22191">
    <property type="entry name" value="IBR_1"/>
    <property type="match status" value="1"/>
</dbReference>
<sequence>MNTGNLPPPRFRSRSSLNPPRVFPIDPVVPGTQISAVNIVPSAPQASTGKTALTPVSKSVFPTRATTGEVCRKFLTGHCNWGERCYHVHVRPVPDSQPADTKTWHNSRRSPQLITVHPPDAYIVRLPNCRLPAGKDQTPPDRLSSQTSDLIDLTHEASAPVVRLRRSFCPPENPSQNNVPSMYKYNELSWDESTNFFGWKQEDDPWGSHSLSSDESFTSGSSSLNSTTDTVSSLSSAMNQSQRKQLHPPPPPSREICRDWRINRCWRGYNCAFVHEDLKYDLPEPPLAPTARSGGETSAINPSQTRIKHPPPRSQEVCRYWLRDQCWLGYDCRYVHRDLEYDLPDPPPAPPIPRDPPPEPHISVTVHDHTTVNVGPGFEIHDVTTSVETPWIILGNIPAQVKPQAISQILSPFGSVQELKLPTVPAKDAMTVRARFSSHGEALQASTALDGSNAFKARISAKIPVNSRSGMVSIQDSSVRIQWEAPRKIAYGGYPSLQRAMEAMAAAKGACDDYYVQPSLHVGLPSIGKFTVKFTHLPPDADTEFMERFGQPEDTMWERPNYAALAPAVDGMKRFLRGLGGFLELEILPPPYSQGMIRAWATFSSSAAARCAAGAIHARKPTFTGRTRIFAHHVQSITYHLSLDAYQKDARLIEMLRQAVWRNNDGRTSVNIRRLPAAMMIRLSAAGIKELGWLKAEFEKISRGEILRRDGIAIWDFFFGRPDGARYLRSVEARERDVRIEEDPLRRTLKIFGTPPGRAAVRAILLQKMSDLQARRVRIIRVPGRVVSEFVATQFSRLCEKFGPENVWVNIWERVVTLRGGDDLYQAGVDAVHQAQQSVLARPDYRRNAVECPVCFNQVVSPITLRCGHHWCRTCCIQYLLAAIENRHFPLTCLGDEAKCTESISLTVARSILQPSEFNAIVDASVSSYVHAHAKEFHYCPSPDCPQIYRTGPKGSVVQCPSCLLRICSHCHAEAHDGFTCAEQDGGDRLFKEWVKNHDVKNCPGCAIPIERDEGCHHVTCIQCQTHICWVCLQTFPKGEGIYKHMREEHGGIGLNDA</sequence>
<evidence type="ECO:0000256" key="10">
    <source>
        <dbReference type="SAM" id="MobiDB-lite"/>
    </source>
</evidence>
<dbReference type="SUPFAM" id="SSF90229">
    <property type="entry name" value="CCCH zinc finger"/>
    <property type="match status" value="1"/>
</dbReference>
<feature type="compositionally biased region" description="Polar residues" evidence="10">
    <location>
        <begin position="295"/>
        <end position="305"/>
    </location>
</feature>